<dbReference type="Proteomes" id="UP000029538">
    <property type="component" value="Unassembled WGS sequence"/>
</dbReference>
<keyword evidence="2" id="KW-0226">DNA condensation</keyword>
<dbReference type="Gene3D" id="4.10.520.10">
    <property type="entry name" value="IHF-like DNA-binding proteins"/>
    <property type="match status" value="1"/>
</dbReference>
<evidence type="ECO:0000256" key="4">
    <source>
        <dbReference type="RuleBase" id="RU003939"/>
    </source>
</evidence>
<dbReference type="SMART" id="SM00411">
    <property type="entry name" value="BHL"/>
    <property type="match status" value="1"/>
</dbReference>
<comment type="similarity">
    <text evidence="1 4">Belongs to the bacterial histone-like protein family.</text>
</comment>
<dbReference type="RefSeq" id="WP_004355373.1">
    <property type="nucleotide sequence ID" value="NZ_JRNR01000036.1"/>
</dbReference>
<organism evidence="5 6">
    <name type="scientific">Prevotella disiens DNF00882</name>
    <dbReference type="NCBI Taxonomy" id="1401075"/>
    <lineage>
        <taxon>Bacteria</taxon>
        <taxon>Pseudomonadati</taxon>
        <taxon>Bacteroidota</taxon>
        <taxon>Bacteroidia</taxon>
        <taxon>Bacteroidales</taxon>
        <taxon>Prevotellaceae</taxon>
        <taxon>Prevotella</taxon>
    </lineage>
</organism>
<dbReference type="InterPro" id="IPR010992">
    <property type="entry name" value="IHF-like_DNA-bd_dom_sf"/>
</dbReference>
<dbReference type="Pfam" id="PF00216">
    <property type="entry name" value="Bac_DNA_binding"/>
    <property type="match status" value="1"/>
</dbReference>
<dbReference type="GO" id="GO:0030527">
    <property type="term" value="F:structural constituent of chromatin"/>
    <property type="evidence" value="ECO:0007669"/>
    <property type="project" value="InterPro"/>
</dbReference>
<dbReference type="EMBL" id="JRNR01000036">
    <property type="protein sequence ID" value="KGF49557.1"/>
    <property type="molecule type" value="Genomic_DNA"/>
</dbReference>
<dbReference type="PANTHER" id="PTHR33175:SF3">
    <property type="entry name" value="DNA-BINDING PROTEIN HU-BETA"/>
    <property type="match status" value="1"/>
</dbReference>
<evidence type="ECO:0000313" key="5">
    <source>
        <dbReference type="EMBL" id="KGF49557.1"/>
    </source>
</evidence>
<dbReference type="PRINTS" id="PR01727">
    <property type="entry name" value="DNABINDINGHU"/>
</dbReference>
<dbReference type="GeneID" id="91083417"/>
<dbReference type="CDD" id="cd13832">
    <property type="entry name" value="IHF"/>
    <property type="match status" value="1"/>
</dbReference>
<name>A0A096C3K8_9BACT</name>
<proteinExistence type="inferred from homology"/>
<dbReference type="InterPro" id="IPR000119">
    <property type="entry name" value="Hist_DNA-bd"/>
</dbReference>
<protein>
    <submittedName>
        <fullName evidence="5">DNA-binding protein</fullName>
    </submittedName>
</protein>
<comment type="caution">
    <text evidence="5">The sequence shown here is derived from an EMBL/GenBank/DDBJ whole genome shotgun (WGS) entry which is preliminary data.</text>
</comment>
<evidence type="ECO:0000256" key="3">
    <source>
        <dbReference type="ARBA" id="ARBA00023125"/>
    </source>
</evidence>
<dbReference type="SUPFAM" id="SSF47729">
    <property type="entry name" value="IHF-like DNA-binding proteins"/>
    <property type="match status" value="1"/>
</dbReference>
<dbReference type="GO" id="GO:0005829">
    <property type="term" value="C:cytosol"/>
    <property type="evidence" value="ECO:0007669"/>
    <property type="project" value="TreeGrafter"/>
</dbReference>
<evidence type="ECO:0000313" key="6">
    <source>
        <dbReference type="Proteomes" id="UP000029538"/>
    </source>
</evidence>
<keyword evidence="3 5" id="KW-0238">DNA-binding</keyword>
<dbReference type="GO" id="GO:0003677">
    <property type="term" value="F:DNA binding"/>
    <property type="evidence" value="ECO:0007669"/>
    <property type="project" value="UniProtKB-KW"/>
</dbReference>
<dbReference type="GO" id="GO:0030261">
    <property type="term" value="P:chromosome condensation"/>
    <property type="evidence" value="ECO:0007669"/>
    <property type="project" value="UniProtKB-KW"/>
</dbReference>
<dbReference type="PANTHER" id="PTHR33175">
    <property type="entry name" value="DNA-BINDING PROTEIN HU"/>
    <property type="match status" value="1"/>
</dbReference>
<dbReference type="AlphaFoldDB" id="A0A096C3K8"/>
<gene>
    <name evidence="5" type="ORF">HMPREF0654_04670</name>
</gene>
<evidence type="ECO:0000256" key="2">
    <source>
        <dbReference type="ARBA" id="ARBA00023067"/>
    </source>
</evidence>
<evidence type="ECO:0000256" key="1">
    <source>
        <dbReference type="ARBA" id="ARBA00010529"/>
    </source>
</evidence>
<sequence>MNNKEFIAALANKTGRTQDETEKLVKTALQAMGDNFESGEPFLVSGFGAFEVKKRMERIMVNPGTGQRMLVPPKLVLGFRATQSVKEKLKKGGAE</sequence>
<accession>A0A096C3K8</accession>
<reference evidence="5 6" key="1">
    <citation type="submission" date="2014-07" db="EMBL/GenBank/DDBJ databases">
        <authorList>
            <person name="McCorrison J."/>
            <person name="Sanka R."/>
            <person name="Torralba M."/>
            <person name="Gillis M."/>
            <person name="Haft D.H."/>
            <person name="Methe B."/>
            <person name="Sutton G."/>
            <person name="Nelson K.E."/>
        </authorList>
    </citation>
    <scope>NUCLEOTIDE SEQUENCE [LARGE SCALE GENOMIC DNA]</scope>
    <source>
        <strain evidence="5 6">DNF00882</strain>
    </source>
</reference>